<dbReference type="CDD" id="cd10910">
    <property type="entry name" value="PIN_limkain_b1_N_like"/>
    <property type="match status" value="1"/>
</dbReference>
<organism evidence="4 5">
    <name type="scientific">Arabidopsis thaliana x Arabidopsis arenosa</name>
    <dbReference type="NCBI Taxonomy" id="1240361"/>
    <lineage>
        <taxon>Eukaryota</taxon>
        <taxon>Viridiplantae</taxon>
        <taxon>Streptophyta</taxon>
        <taxon>Embryophyta</taxon>
        <taxon>Tracheophyta</taxon>
        <taxon>Spermatophyta</taxon>
        <taxon>Magnoliopsida</taxon>
        <taxon>eudicotyledons</taxon>
        <taxon>Gunneridae</taxon>
        <taxon>Pentapetalae</taxon>
        <taxon>rosids</taxon>
        <taxon>malvids</taxon>
        <taxon>Brassicales</taxon>
        <taxon>Brassicaceae</taxon>
        <taxon>Camelineae</taxon>
        <taxon>Arabidopsis</taxon>
    </lineage>
</organism>
<dbReference type="Pfam" id="PF01936">
    <property type="entry name" value="NYN"/>
    <property type="match status" value="1"/>
</dbReference>
<dbReference type="GO" id="GO:0004540">
    <property type="term" value="F:RNA nuclease activity"/>
    <property type="evidence" value="ECO:0007669"/>
    <property type="project" value="InterPro"/>
</dbReference>
<dbReference type="GO" id="GO:0005777">
    <property type="term" value="C:peroxisome"/>
    <property type="evidence" value="ECO:0007669"/>
    <property type="project" value="InterPro"/>
</dbReference>
<dbReference type="Proteomes" id="UP000694240">
    <property type="component" value="Chromosome 13"/>
</dbReference>
<evidence type="ECO:0000313" key="5">
    <source>
        <dbReference type="Proteomes" id="UP000694240"/>
    </source>
</evidence>
<keyword evidence="2" id="KW-0812">Transmembrane</keyword>
<keyword evidence="2" id="KW-1133">Transmembrane helix</keyword>
<evidence type="ECO:0000256" key="1">
    <source>
        <dbReference type="SAM" id="MobiDB-lite"/>
    </source>
</evidence>
<dbReference type="AlphaFoldDB" id="A0A8T1XFS6"/>
<sequence>MDSDAGGGANRRRRDFASPIFLFSLLLMLSMLSASFLSLQTLSQLSQIPFPSSFNGDQFSDGGRCWGPAFALPPHPLLAIDPPKPPYSGYVNLKAISMGIAKLYTSKPRSDLIPLEEHSHRTSLMAGELPLGPSDVPCPVESSTAHGGSFFWAEKSWLSDRTLLEKMVSLLTHYIGLFRSALKTALSRSLLSYPVKASISDHTPLAMSSRDREQPLTPSKQRQAQGKTLIVKMGLFFVIGLPSSGPLSYLLQPKNIYKSPKFSLADENMSSGRNRSRVNEPYWAEIYAKGNTGVFWDLVDFPIPECDPYLISKNIKSTLEDKGCQNGRVSIQLYQDEKNLLPKELIDKYEAAGISINFVPDIPEAYGYARDHKMLVDILRWAVDSPIESNLIVLSKNLKEELTVCVIQGLHDRGYNVLLAVPTEEIPFTESSAWLWDGLCASLSSDGSRSSQHVDNKADTVAVADSV</sequence>
<dbReference type="InterPro" id="IPR024768">
    <property type="entry name" value="Marf1"/>
</dbReference>
<dbReference type="InterPro" id="IPR021139">
    <property type="entry name" value="NYN"/>
</dbReference>
<dbReference type="GO" id="GO:0010468">
    <property type="term" value="P:regulation of gene expression"/>
    <property type="evidence" value="ECO:0007669"/>
    <property type="project" value="InterPro"/>
</dbReference>
<reference evidence="4 5" key="1">
    <citation type="submission" date="2020-12" db="EMBL/GenBank/DDBJ databases">
        <title>Concerted genomic and epigenomic changes stabilize Arabidopsis allopolyploids.</title>
        <authorList>
            <person name="Chen Z."/>
        </authorList>
    </citation>
    <scope>NUCLEOTIDE SEQUENCE [LARGE SCALE GENOMIC DNA]</scope>
    <source>
        <strain evidence="4">Allo738</strain>
        <tissue evidence="4">Leaf</tissue>
    </source>
</reference>
<dbReference type="PANTHER" id="PTHR14379:SF90">
    <property type="entry name" value="EMB|CAB71880.1-RELATED"/>
    <property type="match status" value="1"/>
</dbReference>
<keyword evidence="5" id="KW-1185">Reference proteome</keyword>
<evidence type="ECO:0000313" key="4">
    <source>
        <dbReference type="EMBL" id="KAG7533393.1"/>
    </source>
</evidence>
<dbReference type="PANTHER" id="PTHR14379">
    <property type="entry name" value="LIMKAIN B LKAP"/>
    <property type="match status" value="1"/>
</dbReference>
<name>A0A8T1XFS6_9BRAS</name>
<evidence type="ECO:0000256" key="2">
    <source>
        <dbReference type="SAM" id="Phobius"/>
    </source>
</evidence>
<comment type="caution">
    <text evidence="4">The sequence shown here is derived from an EMBL/GenBank/DDBJ whole genome shotgun (WGS) entry which is preliminary data.</text>
</comment>
<feature type="region of interest" description="Disordered" evidence="1">
    <location>
        <begin position="204"/>
        <end position="224"/>
    </location>
</feature>
<protein>
    <submittedName>
        <fullName evidence="4">NYN domain limkain-b1-type</fullName>
    </submittedName>
</protein>
<feature type="domain" description="NYN" evidence="3">
    <location>
        <begin position="292"/>
        <end position="422"/>
    </location>
</feature>
<dbReference type="EMBL" id="JAEFBK010000013">
    <property type="protein sequence ID" value="KAG7533393.1"/>
    <property type="molecule type" value="Genomic_DNA"/>
</dbReference>
<keyword evidence="2" id="KW-0472">Membrane</keyword>
<proteinExistence type="predicted"/>
<feature type="transmembrane region" description="Helical" evidence="2">
    <location>
        <begin position="20"/>
        <end position="39"/>
    </location>
</feature>
<accession>A0A8T1XFS6</accession>
<gene>
    <name evidence="4" type="ORF">ISN45_Aa08g010280</name>
</gene>
<evidence type="ECO:0000259" key="3">
    <source>
        <dbReference type="Pfam" id="PF01936"/>
    </source>
</evidence>